<dbReference type="SMART" id="SM01323">
    <property type="entry name" value="YajC"/>
    <property type="match status" value="1"/>
</dbReference>
<keyword evidence="4" id="KW-1003">Cell membrane</keyword>
<dbReference type="EMBL" id="JGYU01000006">
    <property type="protein sequence ID" value="KFI57178.1"/>
    <property type="molecule type" value="Genomic_DNA"/>
</dbReference>
<organism evidence="12 13">
    <name type="scientific">Bifidobacterium choerinum</name>
    <dbReference type="NCBI Taxonomy" id="35760"/>
    <lineage>
        <taxon>Bacteria</taxon>
        <taxon>Bacillati</taxon>
        <taxon>Actinomycetota</taxon>
        <taxon>Actinomycetes</taxon>
        <taxon>Bifidobacteriales</taxon>
        <taxon>Bifidobacteriaceae</taxon>
        <taxon>Bifidobacterium</taxon>
    </lineage>
</organism>
<evidence type="ECO:0000313" key="13">
    <source>
        <dbReference type="Proteomes" id="UP000028995"/>
    </source>
</evidence>
<evidence type="ECO:0000313" key="12">
    <source>
        <dbReference type="EMBL" id="KFI57178.1"/>
    </source>
</evidence>
<evidence type="ECO:0000256" key="4">
    <source>
        <dbReference type="ARBA" id="ARBA00022475"/>
    </source>
</evidence>
<feature type="compositionally biased region" description="Basic and acidic residues" evidence="10">
    <location>
        <begin position="106"/>
        <end position="119"/>
    </location>
</feature>
<dbReference type="PRINTS" id="PR01853">
    <property type="entry name" value="YAJCTRNLCASE"/>
</dbReference>
<keyword evidence="5 11" id="KW-0812">Transmembrane</keyword>
<keyword evidence="3" id="KW-0813">Transport</keyword>
<keyword evidence="8" id="KW-0811">Translocation</keyword>
<dbReference type="eggNOG" id="COG1862">
    <property type="taxonomic scope" value="Bacteria"/>
</dbReference>
<keyword evidence="6" id="KW-0653">Protein transport</keyword>
<sequence>MSMDYIFLIVLLVAMILMMVFQTRKAKKQQAERQSFWKNLDAGTEVITIGGVIGKVVEVDEEYDEIVIDSEGSILRFSSKAISREYIRPAYVSDDDVDENGNPLVKDGEHDADGPKEITTEVDESATDADGDEVDVEETETKSTKSPYDED</sequence>
<comment type="similarity">
    <text evidence="2">Belongs to the YajC family.</text>
</comment>
<evidence type="ECO:0000256" key="6">
    <source>
        <dbReference type="ARBA" id="ARBA00022927"/>
    </source>
</evidence>
<comment type="caution">
    <text evidence="12">The sequence shown here is derived from an EMBL/GenBank/DDBJ whole genome shotgun (WGS) entry which is preliminary data.</text>
</comment>
<dbReference type="Pfam" id="PF02699">
    <property type="entry name" value="YajC"/>
    <property type="match status" value="1"/>
</dbReference>
<evidence type="ECO:0000256" key="1">
    <source>
        <dbReference type="ARBA" id="ARBA00004162"/>
    </source>
</evidence>
<dbReference type="PANTHER" id="PTHR33909:SF1">
    <property type="entry name" value="SEC TRANSLOCON ACCESSORY COMPLEX SUBUNIT YAJC"/>
    <property type="match status" value="1"/>
</dbReference>
<comment type="subcellular location">
    <subcellularLocation>
        <location evidence="1">Cell membrane</location>
        <topology evidence="1">Single-pass membrane protein</topology>
    </subcellularLocation>
</comment>
<dbReference type="GO" id="GO:0005886">
    <property type="term" value="C:plasma membrane"/>
    <property type="evidence" value="ECO:0007669"/>
    <property type="project" value="UniProtKB-SubCell"/>
</dbReference>
<feature type="transmembrane region" description="Helical" evidence="11">
    <location>
        <begin position="6"/>
        <end position="23"/>
    </location>
</feature>
<keyword evidence="9 11" id="KW-0472">Membrane</keyword>
<evidence type="ECO:0000256" key="11">
    <source>
        <dbReference type="SAM" id="Phobius"/>
    </source>
</evidence>
<evidence type="ECO:0000256" key="5">
    <source>
        <dbReference type="ARBA" id="ARBA00022692"/>
    </source>
</evidence>
<evidence type="ECO:0000256" key="10">
    <source>
        <dbReference type="SAM" id="MobiDB-lite"/>
    </source>
</evidence>
<feature type="compositionally biased region" description="Acidic residues" evidence="10">
    <location>
        <begin position="120"/>
        <end position="138"/>
    </location>
</feature>
<evidence type="ECO:0000256" key="2">
    <source>
        <dbReference type="ARBA" id="ARBA00006742"/>
    </source>
</evidence>
<name>A0A087AEH8_9BIFI</name>
<keyword evidence="7 11" id="KW-1133">Transmembrane helix</keyword>
<dbReference type="STRING" id="35760.BCHO_1210"/>
<evidence type="ECO:0000256" key="7">
    <source>
        <dbReference type="ARBA" id="ARBA00022989"/>
    </source>
</evidence>
<dbReference type="GO" id="GO:0015031">
    <property type="term" value="P:protein transport"/>
    <property type="evidence" value="ECO:0007669"/>
    <property type="project" value="UniProtKB-KW"/>
</dbReference>
<keyword evidence="13" id="KW-1185">Reference proteome</keyword>
<dbReference type="NCBIfam" id="TIGR00739">
    <property type="entry name" value="yajC"/>
    <property type="match status" value="1"/>
</dbReference>
<gene>
    <name evidence="12" type="ORF">BCHO_1210</name>
</gene>
<feature type="region of interest" description="Disordered" evidence="10">
    <location>
        <begin position="92"/>
        <end position="151"/>
    </location>
</feature>
<protein>
    <submittedName>
        <fullName evidence="12">Preprotein translocase subunit YajC</fullName>
    </submittedName>
</protein>
<dbReference type="PANTHER" id="PTHR33909">
    <property type="entry name" value="SEC TRANSLOCON ACCESSORY COMPLEX SUBUNIT YAJC"/>
    <property type="match status" value="1"/>
</dbReference>
<dbReference type="Proteomes" id="UP000028995">
    <property type="component" value="Unassembled WGS sequence"/>
</dbReference>
<evidence type="ECO:0000256" key="3">
    <source>
        <dbReference type="ARBA" id="ARBA00022448"/>
    </source>
</evidence>
<dbReference type="InterPro" id="IPR003849">
    <property type="entry name" value="Preprotein_translocase_YajC"/>
</dbReference>
<proteinExistence type="inferred from homology"/>
<evidence type="ECO:0000256" key="8">
    <source>
        <dbReference type="ARBA" id="ARBA00023010"/>
    </source>
</evidence>
<evidence type="ECO:0000256" key="9">
    <source>
        <dbReference type="ARBA" id="ARBA00023136"/>
    </source>
</evidence>
<dbReference type="AlphaFoldDB" id="A0A087AEH8"/>
<reference evidence="12 13" key="1">
    <citation type="submission" date="2014-03" db="EMBL/GenBank/DDBJ databases">
        <title>Genomics of Bifidobacteria.</title>
        <authorList>
            <person name="Ventura M."/>
            <person name="Milani C."/>
            <person name="Lugli G.A."/>
        </authorList>
    </citation>
    <scope>NUCLEOTIDE SEQUENCE [LARGE SCALE GENOMIC DNA]</scope>
    <source>
        <strain evidence="12 13">LMG 10510</strain>
    </source>
</reference>
<accession>A0A087AEH8</accession>